<accession>A0A2M9CEW4</accession>
<evidence type="ECO:0000256" key="1">
    <source>
        <dbReference type="SAM" id="MobiDB-lite"/>
    </source>
</evidence>
<keyword evidence="4" id="KW-1185">Reference proteome</keyword>
<keyword evidence="2" id="KW-0472">Membrane</keyword>
<organism evidence="3 4">
    <name type="scientific">Sediminihabitans luteus</name>
    <dbReference type="NCBI Taxonomy" id="1138585"/>
    <lineage>
        <taxon>Bacteria</taxon>
        <taxon>Bacillati</taxon>
        <taxon>Actinomycetota</taxon>
        <taxon>Actinomycetes</taxon>
        <taxon>Micrococcales</taxon>
        <taxon>Cellulomonadaceae</taxon>
        <taxon>Sediminihabitans</taxon>
    </lineage>
</organism>
<dbReference type="AlphaFoldDB" id="A0A2M9CEW4"/>
<comment type="caution">
    <text evidence="3">The sequence shown here is derived from an EMBL/GenBank/DDBJ whole genome shotgun (WGS) entry which is preliminary data.</text>
</comment>
<evidence type="ECO:0000313" key="4">
    <source>
        <dbReference type="Proteomes" id="UP000231693"/>
    </source>
</evidence>
<name>A0A2M9CEW4_9CELL</name>
<gene>
    <name evidence="3" type="ORF">CLV28_2252</name>
</gene>
<keyword evidence="2" id="KW-0812">Transmembrane</keyword>
<evidence type="ECO:0000256" key="2">
    <source>
        <dbReference type="SAM" id="Phobius"/>
    </source>
</evidence>
<keyword evidence="2" id="KW-1133">Transmembrane helix</keyword>
<sequence>MDRDTDLMTVLDEAHDDAPGADDASGDPASDRPETSRARRVALVAGVGTALVAVVAVATTAYWNSFDPALTPVATVTVDPAADEPLGGGVVVTTCGDPQVLDAGPGPVAGWFSAVPTGDDGAPLPAEQWPSQVAAHPATVQVLTDDGTVLGGIDRAGCDALDAWTDLPGNATATDPSWASGSIVVLDAVTREVLTTEDIPTS</sequence>
<feature type="transmembrane region" description="Helical" evidence="2">
    <location>
        <begin position="41"/>
        <end position="63"/>
    </location>
</feature>
<reference evidence="3 4" key="1">
    <citation type="submission" date="2017-11" db="EMBL/GenBank/DDBJ databases">
        <title>Genomic Encyclopedia of Archaeal and Bacterial Type Strains, Phase II (KMG-II): From Individual Species to Whole Genera.</title>
        <authorList>
            <person name="Goeker M."/>
        </authorList>
    </citation>
    <scope>NUCLEOTIDE SEQUENCE [LARGE SCALE GENOMIC DNA]</scope>
    <source>
        <strain evidence="3 4">DSM 25478</strain>
    </source>
</reference>
<dbReference type="Proteomes" id="UP000231693">
    <property type="component" value="Unassembled WGS sequence"/>
</dbReference>
<proteinExistence type="predicted"/>
<evidence type="ECO:0000313" key="3">
    <source>
        <dbReference type="EMBL" id="PJJ70417.1"/>
    </source>
</evidence>
<feature type="compositionally biased region" description="Basic and acidic residues" evidence="1">
    <location>
        <begin position="1"/>
        <end position="18"/>
    </location>
</feature>
<feature type="region of interest" description="Disordered" evidence="1">
    <location>
        <begin position="1"/>
        <end position="37"/>
    </location>
</feature>
<dbReference type="EMBL" id="PGFE01000003">
    <property type="protein sequence ID" value="PJJ70417.1"/>
    <property type="molecule type" value="Genomic_DNA"/>
</dbReference>
<protein>
    <submittedName>
        <fullName evidence="3">Uncharacterized protein</fullName>
    </submittedName>
</protein>
<dbReference type="RefSeq" id="WP_100423390.1">
    <property type="nucleotide sequence ID" value="NZ_BOOX01000001.1"/>
</dbReference>
<dbReference type="OrthoDB" id="5148852at2"/>